<accession>A0A0E9QAA7</accession>
<reference evidence="1" key="2">
    <citation type="journal article" date="2015" name="Fish Shellfish Immunol.">
        <title>Early steps in the European eel (Anguilla anguilla)-Vibrio vulnificus interaction in the gills: Role of the RtxA13 toxin.</title>
        <authorList>
            <person name="Callol A."/>
            <person name="Pajuelo D."/>
            <person name="Ebbesson L."/>
            <person name="Teles M."/>
            <person name="MacKenzie S."/>
            <person name="Amaro C."/>
        </authorList>
    </citation>
    <scope>NUCLEOTIDE SEQUENCE</scope>
</reference>
<proteinExistence type="predicted"/>
<dbReference type="AlphaFoldDB" id="A0A0E9QAA7"/>
<reference evidence="1" key="1">
    <citation type="submission" date="2014-11" db="EMBL/GenBank/DDBJ databases">
        <authorList>
            <person name="Amaro Gonzalez C."/>
        </authorList>
    </citation>
    <scope>NUCLEOTIDE SEQUENCE</scope>
</reference>
<dbReference type="EMBL" id="GBXM01094863">
    <property type="protein sequence ID" value="JAH13714.1"/>
    <property type="molecule type" value="Transcribed_RNA"/>
</dbReference>
<organism evidence="1">
    <name type="scientific">Anguilla anguilla</name>
    <name type="common">European freshwater eel</name>
    <name type="synonym">Muraena anguilla</name>
    <dbReference type="NCBI Taxonomy" id="7936"/>
    <lineage>
        <taxon>Eukaryota</taxon>
        <taxon>Metazoa</taxon>
        <taxon>Chordata</taxon>
        <taxon>Craniata</taxon>
        <taxon>Vertebrata</taxon>
        <taxon>Euteleostomi</taxon>
        <taxon>Actinopterygii</taxon>
        <taxon>Neopterygii</taxon>
        <taxon>Teleostei</taxon>
        <taxon>Anguilliformes</taxon>
        <taxon>Anguillidae</taxon>
        <taxon>Anguilla</taxon>
    </lineage>
</organism>
<sequence>MDYLEVCAEICNQSLVARRNARE</sequence>
<name>A0A0E9QAA7_ANGAN</name>
<protein>
    <submittedName>
        <fullName evidence="1">Uncharacterized protein</fullName>
    </submittedName>
</protein>
<evidence type="ECO:0000313" key="1">
    <source>
        <dbReference type="EMBL" id="JAH13714.1"/>
    </source>
</evidence>